<accession>A0ABZ1D137</accession>
<reference evidence="6 7" key="1">
    <citation type="submission" date="2024-01" db="EMBL/GenBank/DDBJ databases">
        <title>Comparative genomics of Cryptococcus and Kwoniella reveals pathogenesis evolution and contrasting modes of karyotype evolution via chromosome fusion or intercentromeric recombination.</title>
        <authorList>
            <person name="Coelho M.A."/>
            <person name="David-Palma M."/>
            <person name="Shea T."/>
            <person name="Bowers K."/>
            <person name="McGinley-Smith S."/>
            <person name="Mohammad A.W."/>
            <person name="Gnirke A."/>
            <person name="Yurkov A.M."/>
            <person name="Nowrousian M."/>
            <person name="Sun S."/>
            <person name="Cuomo C.A."/>
            <person name="Heitman J."/>
        </authorList>
    </citation>
    <scope>NUCLEOTIDE SEQUENCE [LARGE SCALE GENOMIC DNA]</scope>
    <source>
        <strain evidence="6">CBS 11374</strain>
    </source>
</reference>
<dbReference type="RefSeq" id="XP_062792345.1">
    <property type="nucleotide sequence ID" value="XM_062936294.1"/>
</dbReference>
<dbReference type="PANTHER" id="PTHR47447:SF17">
    <property type="entry name" value="OS12G0638900 PROTEIN"/>
    <property type="match status" value="1"/>
</dbReference>
<keyword evidence="2" id="KW-0677">Repeat</keyword>
<dbReference type="Pfam" id="PF01535">
    <property type="entry name" value="PPR"/>
    <property type="match status" value="3"/>
</dbReference>
<evidence type="ECO:0000256" key="2">
    <source>
        <dbReference type="ARBA" id="ARBA00022737"/>
    </source>
</evidence>
<comment type="function">
    <text evidence="3">Regulates mitochondrial small subunit maturation by controlling 15S rRNA 5'-end processing. Localizes to the 5' precursor of the 15S rRNA in a position that is subsequently occupied by mS47 in the mature yeast mtSSU. Uses structure and sequence-specific RNA recognition, binding to a single-stranded region of the precursor and specifically recognizing bases -6 to -1. The exchange of Ccm1 for mS47 is coupled to the irreversible removal of precursor rRNA that is accompanied by conformational changes of the mitoribosomal proteins uS5m and mS26. These conformational changes signal completion of 5'-end rRNA processing through protection of the mature 5'-end of the 15S rRNA and stabilization of mS47. The removal of the 5' precursor together with the dissociation of Ccm1 may be catalyzed by the 5'-3' exoribonuclease Pet127. Involved in the specific removal of group I introns in mitochondrial encoded transcripts.</text>
</comment>
<evidence type="ECO:0000256" key="1">
    <source>
        <dbReference type="ARBA" id="ARBA00006192"/>
    </source>
</evidence>
<protein>
    <recommendedName>
        <fullName evidence="8">Pentatricopeptide repeat domain-containing protein</fullName>
    </recommendedName>
</protein>
<comment type="subunit">
    <text evidence="4">Binds to mitochondrial small subunit 15S rRNA.</text>
</comment>
<evidence type="ECO:0000256" key="4">
    <source>
        <dbReference type="ARBA" id="ARBA00044511"/>
    </source>
</evidence>
<dbReference type="Proteomes" id="UP001329825">
    <property type="component" value="Chromosome 6"/>
</dbReference>
<evidence type="ECO:0000313" key="6">
    <source>
        <dbReference type="EMBL" id="WRT67605.1"/>
    </source>
</evidence>
<proteinExistence type="inferred from homology"/>
<feature type="repeat" description="PPR" evidence="5">
    <location>
        <begin position="722"/>
        <end position="757"/>
    </location>
</feature>
<evidence type="ECO:0008006" key="8">
    <source>
        <dbReference type="Google" id="ProtNLM"/>
    </source>
</evidence>
<name>A0ABZ1D137_9TREE</name>
<evidence type="ECO:0000256" key="3">
    <source>
        <dbReference type="ARBA" id="ARBA00044493"/>
    </source>
</evidence>
<dbReference type="PANTHER" id="PTHR47447">
    <property type="entry name" value="OS03G0856100 PROTEIN"/>
    <property type="match status" value="1"/>
</dbReference>
<evidence type="ECO:0000256" key="5">
    <source>
        <dbReference type="PROSITE-ProRule" id="PRU00708"/>
    </source>
</evidence>
<dbReference type="InterPro" id="IPR002885">
    <property type="entry name" value="PPR_rpt"/>
</dbReference>
<dbReference type="PROSITE" id="PS51375">
    <property type="entry name" value="PPR"/>
    <property type="match status" value="2"/>
</dbReference>
<gene>
    <name evidence="6" type="ORF">IL334_004577</name>
</gene>
<dbReference type="GeneID" id="87956708"/>
<dbReference type="Gene3D" id="1.25.40.10">
    <property type="entry name" value="Tetratricopeptide repeat domain"/>
    <property type="match status" value="2"/>
</dbReference>
<comment type="similarity">
    <text evidence="1">Belongs to the CCM1 family.</text>
</comment>
<sequence>MPFRARCNPTCLVRRQNALLAIRRGIIVPRSRLGGNAGSVTPVSTGFARHNSTSSLFSPLTSFFSRVKGPSGPSPEQASSDFTSSLASSQIDKLQSAYNVIISSPNAGQYLSEEQLIEAMRFLMELNSSQSLGLLQRIYQDLPDGFGYAITPEHQKLLITSLCNSGSVNDAFDWAQTMSPQSVDWRILLQTASKHDPSLVEPIATHARQHSSLDHTDYALLIRSIRNSHSTSTRSRTIAKLDDLLVELEENGVVLDWSTQAELMRLYISLGELEKANEIATSWDMSNIPSPGTWNAIAELYIARGDTDLVEETIGRMKDKGLSAPQKALTFLSLQNLQSQISSKSTVGLSDIIGSIESAERVCDIPASSDVWAEIVRLYLSEVKSHDSLDIAMEVYHEVLSRGIEVSAELARNIIIPLCNIRKTSRLPDAMRIYDDYLSSSNALHNRREKSRFSTVYQYLLVACSKSKPPSTIIAIRLLSDMRNHQIEITSTNLISLLIMLMKSSEDHPSAFNVYAHFYALSPGLIDESGYQAILTTFLNLSWERSPYPPPEYFIGMLKDMHKAGYQPGSHILAGLLKQYGYQATRLRRKARSATISSTSSTSISTINHEDGPELSVEEQLDNLGQSIRDIHTLIKLDPLISPDIPLLSSLMDSYARAGAFSECFEVWDELIQRRPRESITTVKQSYAASINVVLDACGWSYSLQRGRKAWNWAKRWNLIWEKKHYDSWLECLCRNGQLEEAGMIIFDEMGIDNVPPPDKESARIVLRFGRRENDHGRSREEVGQFVERLKEQKKDWFEELKAEGELEGR</sequence>
<evidence type="ECO:0000313" key="7">
    <source>
        <dbReference type="Proteomes" id="UP001329825"/>
    </source>
</evidence>
<feature type="repeat" description="PPR" evidence="5">
    <location>
        <begin position="290"/>
        <end position="324"/>
    </location>
</feature>
<organism evidence="6 7">
    <name type="scientific">Kwoniella shivajii</name>
    <dbReference type="NCBI Taxonomy" id="564305"/>
    <lineage>
        <taxon>Eukaryota</taxon>
        <taxon>Fungi</taxon>
        <taxon>Dikarya</taxon>
        <taxon>Basidiomycota</taxon>
        <taxon>Agaricomycotina</taxon>
        <taxon>Tremellomycetes</taxon>
        <taxon>Tremellales</taxon>
        <taxon>Cryptococcaceae</taxon>
        <taxon>Kwoniella</taxon>
    </lineage>
</organism>
<dbReference type="EMBL" id="CP141886">
    <property type="protein sequence ID" value="WRT67605.1"/>
    <property type="molecule type" value="Genomic_DNA"/>
</dbReference>
<dbReference type="InterPro" id="IPR011990">
    <property type="entry name" value="TPR-like_helical_dom_sf"/>
</dbReference>
<keyword evidence="7" id="KW-1185">Reference proteome</keyword>